<dbReference type="OrthoDB" id="5765252at2"/>
<dbReference type="InterPro" id="IPR002545">
    <property type="entry name" value="CheW-lke_dom"/>
</dbReference>
<protein>
    <submittedName>
        <fullName evidence="2">Chemosensory pili system protein ChpC</fullName>
    </submittedName>
</protein>
<evidence type="ECO:0000313" key="3">
    <source>
        <dbReference type="Proteomes" id="UP000294599"/>
    </source>
</evidence>
<reference evidence="2 3" key="1">
    <citation type="submission" date="2019-03" db="EMBL/GenBank/DDBJ databases">
        <title>Genomic Encyclopedia of Type Strains, Phase IV (KMG-IV): sequencing the most valuable type-strain genomes for metagenomic binning, comparative biology and taxonomic classification.</title>
        <authorList>
            <person name="Goeker M."/>
        </authorList>
    </citation>
    <scope>NUCLEOTIDE SEQUENCE [LARGE SCALE GENOMIC DNA]</scope>
    <source>
        <strain evidence="2 3">DSM 21944</strain>
    </source>
</reference>
<dbReference type="GO" id="GO:0007165">
    <property type="term" value="P:signal transduction"/>
    <property type="evidence" value="ECO:0007669"/>
    <property type="project" value="InterPro"/>
</dbReference>
<proteinExistence type="predicted"/>
<comment type="caution">
    <text evidence="2">The sequence shown here is derived from an EMBL/GenBank/DDBJ whole genome shotgun (WGS) entry which is preliminary data.</text>
</comment>
<evidence type="ECO:0000259" key="1">
    <source>
        <dbReference type="PROSITE" id="PS50851"/>
    </source>
</evidence>
<dbReference type="RefSeq" id="WP_123520994.1">
    <property type="nucleotide sequence ID" value="NZ_JBHLWF010000013.1"/>
</dbReference>
<accession>A0A4S3KSB1</accession>
<gene>
    <name evidence="2" type="ORF">EDC25_1022</name>
</gene>
<dbReference type="AlphaFoldDB" id="A0A4S3KSB1"/>
<evidence type="ECO:0000313" key="2">
    <source>
        <dbReference type="EMBL" id="TCT00638.1"/>
    </source>
</evidence>
<keyword evidence="3" id="KW-1185">Reference proteome</keyword>
<dbReference type="SUPFAM" id="SSF50341">
    <property type="entry name" value="CheW-like"/>
    <property type="match status" value="1"/>
</dbReference>
<dbReference type="InterPro" id="IPR036061">
    <property type="entry name" value="CheW-like_dom_sf"/>
</dbReference>
<sequence length="154" mass="16596">MDEIRSDLRGVLIPITETRLLLPNAVIAEVITFVSPDPVASKATWLLGKVNWRNYKLPLISMAAYAGFAGRESLLNVKIAILKGLSGDASIPYVAVLTQGFPKLTVIGPETLQIDTVAEKRPGIAMSVRMTVDESDAHIPDLDAIEASIAQELS</sequence>
<dbReference type="EMBL" id="SMAF01000002">
    <property type="protein sequence ID" value="TCT00638.1"/>
    <property type="molecule type" value="Genomic_DNA"/>
</dbReference>
<dbReference type="PROSITE" id="PS50851">
    <property type="entry name" value="CHEW"/>
    <property type="match status" value="1"/>
</dbReference>
<dbReference type="Pfam" id="PF01584">
    <property type="entry name" value="CheW"/>
    <property type="match status" value="1"/>
</dbReference>
<name>A0A4S3KSB1_9GAMM</name>
<dbReference type="GO" id="GO:0006935">
    <property type="term" value="P:chemotaxis"/>
    <property type="evidence" value="ECO:0007669"/>
    <property type="project" value="InterPro"/>
</dbReference>
<dbReference type="Proteomes" id="UP000294599">
    <property type="component" value="Unassembled WGS sequence"/>
</dbReference>
<organism evidence="2 3">
    <name type="scientific">Pseudofulvimonas gallinarii</name>
    <dbReference type="NCBI Taxonomy" id="634155"/>
    <lineage>
        <taxon>Bacteria</taxon>
        <taxon>Pseudomonadati</taxon>
        <taxon>Pseudomonadota</taxon>
        <taxon>Gammaproteobacteria</taxon>
        <taxon>Lysobacterales</taxon>
        <taxon>Rhodanobacteraceae</taxon>
        <taxon>Pseudofulvimonas</taxon>
    </lineage>
</organism>
<feature type="domain" description="CheW-like" evidence="1">
    <location>
        <begin position="7"/>
        <end position="151"/>
    </location>
</feature>